<dbReference type="RefSeq" id="XP_008610591.1">
    <property type="nucleotide sequence ID" value="XM_008612369.1"/>
</dbReference>
<evidence type="ECO:0000313" key="1">
    <source>
        <dbReference type="EMBL" id="EQC35829.1"/>
    </source>
</evidence>
<dbReference type="Proteomes" id="UP000030762">
    <property type="component" value="Unassembled WGS sequence"/>
</dbReference>
<dbReference type="AlphaFoldDB" id="T0QD55"/>
<dbReference type="InParanoid" id="T0QD55"/>
<accession>T0QD55</accession>
<dbReference type="GeneID" id="19947310"/>
<proteinExistence type="predicted"/>
<gene>
    <name evidence="1" type="ORF">SDRG_06583</name>
</gene>
<dbReference type="OMA" id="PIRDDAM"/>
<protein>
    <submittedName>
        <fullName evidence="1">Uncharacterized protein</fullName>
    </submittedName>
</protein>
<dbReference type="EMBL" id="JH767149">
    <property type="protein sequence ID" value="EQC35829.1"/>
    <property type="molecule type" value="Genomic_DNA"/>
</dbReference>
<keyword evidence="2" id="KW-1185">Reference proteome</keyword>
<dbReference type="VEuPathDB" id="FungiDB:SDRG_06583"/>
<name>T0QD55_SAPDV</name>
<dbReference type="OrthoDB" id="67521at2759"/>
<evidence type="ECO:0000313" key="2">
    <source>
        <dbReference type="Proteomes" id="UP000030762"/>
    </source>
</evidence>
<reference evidence="1 2" key="1">
    <citation type="submission" date="2012-04" db="EMBL/GenBank/DDBJ databases">
        <title>The Genome Sequence of Saprolegnia declina VS20.</title>
        <authorList>
            <consortium name="The Broad Institute Genome Sequencing Platform"/>
            <person name="Russ C."/>
            <person name="Nusbaum C."/>
            <person name="Tyler B."/>
            <person name="van West P."/>
            <person name="Dieguez-Uribeondo J."/>
            <person name="de Bruijn I."/>
            <person name="Tripathy S."/>
            <person name="Jiang R."/>
            <person name="Young S.K."/>
            <person name="Zeng Q."/>
            <person name="Gargeya S."/>
            <person name="Fitzgerald M."/>
            <person name="Haas B."/>
            <person name="Abouelleil A."/>
            <person name="Alvarado L."/>
            <person name="Arachchi H.M."/>
            <person name="Berlin A."/>
            <person name="Chapman S.B."/>
            <person name="Goldberg J."/>
            <person name="Griggs A."/>
            <person name="Gujja S."/>
            <person name="Hansen M."/>
            <person name="Howarth C."/>
            <person name="Imamovic A."/>
            <person name="Larimer J."/>
            <person name="McCowen C."/>
            <person name="Montmayeur A."/>
            <person name="Murphy C."/>
            <person name="Neiman D."/>
            <person name="Pearson M."/>
            <person name="Priest M."/>
            <person name="Roberts A."/>
            <person name="Saif S."/>
            <person name="Shea T."/>
            <person name="Sisk P."/>
            <person name="Sykes S."/>
            <person name="Wortman J."/>
            <person name="Nusbaum C."/>
            <person name="Birren B."/>
        </authorList>
    </citation>
    <scope>NUCLEOTIDE SEQUENCE [LARGE SCALE GENOMIC DNA]</scope>
    <source>
        <strain evidence="1 2">VS20</strain>
    </source>
</reference>
<sequence>MTDGQRHPSPRRLYEHWGCLASPIHDDDVDGINHAFNATDTREALRPLSFWDNKVPGPGRYPVERIQTGFKPPRAVTPYKTNQSRIQKPGTPGPGQYTANLGAVYTTPPFDDLLRKAPLKDLTPQRIRIKLIEREIHEIQYHKNQVLQSLPIEKQKALVAETKTKIHTLIDEKAKLLDDVRPATTGNPTLHRSKTLGFLQGEHRFFDALDCSNTKYDTPSPGFNQDLAAHSTFIKSPALPTIPRGKRDTIVQVRQQGATDVCVAVFTRSVVYITSPLQPQTVAPGHYMPGLCKPRAPQSPQVPREKAQLTLRLMNQATKTKLPERMYLNELVQERSRKRAEQNMLRDINDVRRLDEFAAPTLPASS</sequence>
<organism evidence="1 2">
    <name type="scientific">Saprolegnia diclina (strain VS20)</name>
    <dbReference type="NCBI Taxonomy" id="1156394"/>
    <lineage>
        <taxon>Eukaryota</taxon>
        <taxon>Sar</taxon>
        <taxon>Stramenopiles</taxon>
        <taxon>Oomycota</taxon>
        <taxon>Saprolegniomycetes</taxon>
        <taxon>Saprolegniales</taxon>
        <taxon>Saprolegniaceae</taxon>
        <taxon>Saprolegnia</taxon>
    </lineage>
</organism>